<evidence type="ECO:0000313" key="2">
    <source>
        <dbReference type="EMBL" id="PZN75589.1"/>
    </source>
</evidence>
<reference evidence="2 3" key="1">
    <citation type="journal article" date="2018" name="Aquat. Microb. Ecol.">
        <title>Gammaproteobacterial methanotrophs dominate.</title>
        <authorList>
            <person name="Rissanen A.J."/>
            <person name="Saarenheimo J."/>
            <person name="Tiirola M."/>
            <person name="Peura S."/>
            <person name="Aalto S.L."/>
            <person name="Karvinen A."/>
            <person name="Nykanen H."/>
        </authorList>
    </citation>
    <scope>NUCLEOTIDE SEQUENCE [LARGE SCALE GENOMIC DNA]</scope>
    <source>
        <strain evidence="2">AMbin10</strain>
    </source>
</reference>
<protein>
    <submittedName>
        <fullName evidence="2">Uncharacterized protein</fullName>
    </submittedName>
</protein>
<comment type="caution">
    <text evidence="2">The sequence shown here is derived from an EMBL/GenBank/DDBJ whole genome shotgun (WGS) entry which is preliminary data.</text>
</comment>
<feature type="region of interest" description="Disordered" evidence="1">
    <location>
        <begin position="42"/>
        <end position="68"/>
    </location>
</feature>
<evidence type="ECO:0000256" key="1">
    <source>
        <dbReference type="SAM" id="MobiDB-lite"/>
    </source>
</evidence>
<dbReference type="EMBL" id="QJPH01000382">
    <property type="protein sequence ID" value="PZN75589.1"/>
    <property type="molecule type" value="Genomic_DNA"/>
</dbReference>
<evidence type="ECO:0000313" key="3">
    <source>
        <dbReference type="Proteomes" id="UP000249396"/>
    </source>
</evidence>
<accession>A0A2W4QZY9</accession>
<dbReference type="Proteomes" id="UP000249396">
    <property type="component" value="Unassembled WGS sequence"/>
</dbReference>
<dbReference type="AlphaFoldDB" id="A0A2W4QZY9"/>
<name>A0A2W4QZY9_9GAMM</name>
<proteinExistence type="predicted"/>
<gene>
    <name evidence="2" type="ORF">DM484_18445</name>
</gene>
<sequence length="68" mass="7997">MLNDEIVEEVRAIREAHAEKFNFDLRAIYDDLKKSEAKHIADGHPYITPPTMPVKPNTTFQRTRFARR</sequence>
<organism evidence="2 3">
    <name type="scientific">Candidatus Methylumidiphilus alinenensis</name>
    <dbReference type="NCBI Taxonomy" id="2202197"/>
    <lineage>
        <taxon>Bacteria</taxon>
        <taxon>Pseudomonadati</taxon>
        <taxon>Pseudomonadota</taxon>
        <taxon>Gammaproteobacteria</taxon>
        <taxon>Methylococcales</taxon>
        <taxon>Candidatus Methylumidiphilus</taxon>
    </lineage>
</organism>